<dbReference type="Gene3D" id="3.40.30.10">
    <property type="entry name" value="Glutaredoxin"/>
    <property type="match status" value="1"/>
</dbReference>
<name>A0A934JU11_9GAMM</name>
<proteinExistence type="predicted"/>
<gene>
    <name evidence="3" type="ORF">I8J31_19910</name>
</gene>
<protein>
    <submittedName>
        <fullName evidence="3">Glutathione S-transferase N-terminal domain-containing protein</fullName>
    </submittedName>
</protein>
<dbReference type="PROSITE" id="PS50404">
    <property type="entry name" value="GST_NTER"/>
    <property type="match status" value="1"/>
</dbReference>
<accession>A0A934JU11</accession>
<dbReference type="AlphaFoldDB" id="A0A934JU11"/>
<dbReference type="SFLD" id="SFLDG00358">
    <property type="entry name" value="Main_(cytGST)"/>
    <property type="match status" value="1"/>
</dbReference>
<dbReference type="SUPFAM" id="SSF52833">
    <property type="entry name" value="Thioredoxin-like"/>
    <property type="match status" value="1"/>
</dbReference>
<feature type="domain" description="GST N-terminal" evidence="1">
    <location>
        <begin position="15"/>
        <end position="102"/>
    </location>
</feature>
<dbReference type="CDD" id="cd03048">
    <property type="entry name" value="GST_N_Ure2p_like"/>
    <property type="match status" value="1"/>
</dbReference>
<evidence type="ECO:0000313" key="3">
    <source>
        <dbReference type="EMBL" id="MBJ7539943.1"/>
    </source>
</evidence>
<feature type="domain" description="GST C-terminal" evidence="2">
    <location>
        <begin position="105"/>
        <end position="230"/>
    </location>
</feature>
<dbReference type="Pfam" id="PF13409">
    <property type="entry name" value="GST_N_2"/>
    <property type="match status" value="1"/>
</dbReference>
<dbReference type="Gene3D" id="1.20.1050.10">
    <property type="match status" value="1"/>
</dbReference>
<dbReference type="SFLD" id="SFLDG01151">
    <property type="entry name" value="Main.2:_Nu-like"/>
    <property type="match status" value="1"/>
</dbReference>
<sequence length="230" mass="26206">MTSNWFPKRWPALHPDHIQLYSLATPNGQKIGIALEEMGLSYDAHLIDITAGDQNDEDYRRLSPNGKIPTLSDPNGPHGEQIFLMETGAILLYLAEKTGQLLPTDPRERIECMQWLFFQAAHVGPMFGQFGHFLKLPAEKSTDDYAKQRYLNESKRLLAVLDKRLEGRDFIMGKDYSVADIAMCPWIECVDIFYGARDTLALGEFKHVMAWRSRVTSRPAYQRGIKVCAK</sequence>
<dbReference type="InterPro" id="IPR036282">
    <property type="entry name" value="Glutathione-S-Trfase_C_sf"/>
</dbReference>
<evidence type="ECO:0000259" key="1">
    <source>
        <dbReference type="PROSITE" id="PS50404"/>
    </source>
</evidence>
<dbReference type="PANTHER" id="PTHR44051:SF8">
    <property type="entry name" value="GLUTATHIONE S-TRANSFERASE GSTA"/>
    <property type="match status" value="1"/>
</dbReference>
<dbReference type="EMBL" id="JAEMNX010000037">
    <property type="protein sequence ID" value="MBJ7539943.1"/>
    <property type="molecule type" value="Genomic_DNA"/>
</dbReference>
<dbReference type="InterPro" id="IPR040079">
    <property type="entry name" value="Glutathione_S-Trfase"/>
</dbReference>
<dbReference type="InterPro" id="IPR004045">
    <property type="entry name" value="Glutathione_S-Trfase_N"/>
</dbReference>
<dbReference type="InterPro" id="IPR036249">
    <property type="entry name" value="Thioredoxin-like_sf"/>
</dbReference>
<dbReference type="Proteomes" id="UP000628710">
    <property type="component" value="Unassembled WGS sequence"/>
</dbReference>
<evidence type="ECO:0000313" key="4">
    <source>
        <dbReference type="Proteomes" id="UP000628710"/>
    </source>
</evidence>
<reference evidence="3" key="1">
    <citation type="submission" date="2020-12" db="EMBL/GenBank/DDBJ databases">
        <title>Marinomonas arctica sp. nov., a psychrotolerant bacterium isolated from the Arctic.</title>
        <authorList>
            <person name="Zhang Y."/>
        </authorList>
    </citation>
    <scope>NUCLEOTIDE SEQUENCE</scope>
    <source>
        <strain evidence="3">C1424</strain>
    </source>
</reference>
<dbReference type="RefSeq" id="WP_199470337.1">
    <property type="nucleotide sequence ID" value="NZ_JAEMNX010000037.1"/>
</dbReference>
<dbReference type="Pfam" id="PF00043">
    <property type="entry name" value="GST_C"/>
    <property type="match status" value="1"/>
</dbReference>
<dbReference type="SFLD" id="SFLDS00019">
    <property type="entry name" value="Glutathione_Transferase_(cytos"/>
    <property type="match status" value="1"/>
</dbReference>
<keyword evidence="4" id="KW-1185">Reference proteome</keyword>
<dbReference type="PROSITE" id="PS50405">
    <property type="entry name" value="GST_CTER"/>
    <property type="match status" value="1"/>
</dbReference>
<dbReference type="InterPro" id="IPR010987">
    <property type="entry name" value="Glutathione-S-Trfase_C-like"/>
</dbReference>
<dbReference type="SUPFAM" id="SSF47616">
    <property type="entry name" value="GST C-terminal domain-like"/>
    <property type="match status" value="1"/>
</dbReference>
<evidence type="ECO:0000259" key="2">
    <source>
        <dbReference type="PROSITE" id="PS50405"/>
    </source>
</evidence>
<dbReference type="PANTHER" id="PTHR44051">
    <property type="entry name" value="GLUTATHIONE S-TRANSFERASE-RELATED"/>
    <property type="match status" value="1"/>
</dbReference>
<comment type="caution">
    <text evidence="3">The sequence shown here is derived from an EMBL/GenBank/DDBJ whole genome shotgun (WGS) entry which is preliminary data.</text>
</comment>
<organism evidence="3 4">
    <name type="scientific">Marinomonas transparens</name>
    <dbReference type="NCBI Taxonomy" id="2795388"/>
    <lineage>
        <taxon>Bacteria</taxon>
        <taxon>Pseudomonadati</taxon>
        <taxon>Pseudomonadota</taxon>
        <taxon>Gammaproteobacteria</taxon>
        <taxon>Oceanospirillales</taxon>
        <taxon>Oceanospirillaceae</taxon>
        <taxon>Marinomonas</taxon>
    </lineage>
</organism>
<dbReference type="InterPro" id="IPR004046">
    <property type="entry name" value="GST_C"/>
</dbReference>